<evidence type="ECO:0000256" key="5">
    <source>
        <dbReference type="ARBA" id="ARBA00022741"/>
    </source>
</evidence>
<dbReference type="SMART" id="SM00382">
    <property type="entry name" value="AAA"/>
    <property type="match status" value="2"/>
</dbReference>
<organism evidence="10 11">
    <name type="scientific">Labrys monachus</name>
    <dbReference type="NCBI Taxonomy" id="217067"/>
    <lineage>
        <taxon>Bacteria</taxon>
        <taxon>Pseudomonadati</taxon>
        <taxon>Pseudomonadota</taxon>
        <taxon>Alphaproteobacteria</taxon>
        <taxon>Hyphomicrobiales</taxon>
        <taxon>Xanthobacteraceae</taxon>
        <taxon>Labrys</taxon>
    </lineage>
</organism>
<comment type="similarity">
    <text evidence="2">Belongs to the ABC transporter superfamily.</text>
</comment>
<dbReference type="InterPro" id="IPR003439">
    <property type="entry name" value="ABC_transporter-like_ATP-bd"/>
</dbReference>
<dbReference type="InterPro" id="IPR027417">
    <property type="entry name" value="P-loop_NTPase"/>
</dbReference>
<dbReference type="RefSeq" id="WP_307427652.1">
    <property type="nucleotide sequence ID" value="NZ_JAUSVK010000001.1"/>
</dbReference>
<comment type="caution">
    <text evidence="10">The sequence shown here is derived from an EMBL/GenBank/DDBJ whole genome shotgun (WGS) entry which is preliminary data.</text>
</comment>
<feature type="domain" description="ABC transporter" evidence="9">
    <location>
        <begin position="347"/>
        <end position="595"/>
    </location>
</feature>
<keyword evidence="7" id="KW-0472">Membrane</keyword>
<sequence length="694" mass="73590">MTSVLVDIQGLTVAYPTGDGLLHALRGVSLGIVPGEILGIVGESGCGKTTLAYTLLGDLGGNAEVAGTALFGGRDILRMDEAELRTMRGRHVAMVPQNPGEALNPARRVGEQLREVLAVHASLSGRDATARIVALLEKVHLPDPEGIMRRWPHELSGGQQQRLVIAMALLGGPELLVLDEPTTGLDVTVEAAVLDLLAELRRDLGVTIVLISHNLLTIARACDRVVVMYAGLVAETGPAAAIFAQPRHPYTRALLDCIPRIDRPRGAAEPAPIPGSLPSPFEALAGCSFANRCPYAMPACIQAPPPLLRVSDRHAAACIRWPEIPREPSAAEATASPALAVDGGEVLRVDKLGVTYHLRRAKGASGTLKAVDAVSLELGAGRITAIVGESGSGKSSLAGAIAGLRPADAGSIHLGGKSVPRLLRRRPGWTRRFLQMVFQDHTSTLNPELRAGRSIDRAVRLLDGTISSPVGDRTAALMRQVGLDPSTAFRRPAELSGGQRQRIAIARAFAGRPRLVICDEITSALDVSIQAQVIAFLRELQRANGTSLLFITHDLGVVRQIADEIVVMYLGTICERGPADAVFSGPNHPYTAALLETVAAEDPNAARRRTPLAGALPDPAERRIGCPFKTRCPRRLGPVCDTVEPPWRSAGDRHGIRCHIPAAELARNSVRASGPDSTARPDLRLGDAPGVVLQ</sequence>
<dbReference type="PANTHER" id="PTHR43297:SF2">
    <property type="entry name" value="DIPEPTIDE TRANSPORT ATP-BINDING PROTEIN DPPD"/>
    <property type="match status" value="1"/>
</dbReference>
<evidence type="ECO:0000256" key="2">
    <source>
        <dbReference type="ARBA" id="ARBA00005417"/>
    </source>
</evidence>
<comment type="subcellular location">
    <subcellularLocation>
        <location evidence="1">Cell inner membrane</location>
        <topology evidence="1">Peripheral membrane protein</topology>
    </subcellularLocation>
</comment>
<dbReference type="Pfam" id="PF00005">
    <property type="entry name" value="ABC_tran"/>
    <property type="match status" value="2"/>
</dbReference>
<evidence type="ECO:0000256" key="1">
    <source>
        <dbReference type="ARBA" id="ARBA00004417"/>
    </source>
</evidence>
<evidence type="ECO:0000256" key="3">
    <source>
        <dbReference type="ARBA" id="ARBA00022448"/>
    </source>
</evidence>
<dbReference type="InterPro" id="IPR013563">
    <property type="entry name" value="Oligopep_ABC_C"/>
</dbReference>
<dbReference type="NCBIfam" id="NF008453">
    <property type="entry name" value="PRK11308.1"/>
    <property type="match status" value="2"/>
</dbReference>
<protein>
    <submittedName>
        <fullName evidence="10">Peptide/nickel transport system ATP-binding protein</fullName>
    </submittedName>
</protein>
<accession>A0ABU0FEC2</accession>
<dbReference type="PANTHER" id="PTHR43297">
    <property type="entry name" value="OLIGOPEPTIDE TRANSPORT ATP-BINDING PROTEIN APPD"/>
    <property type="match status" value="1"/>
</dbReference>
<evidence type="ECO:0000259" key="9">
    <source>
        <dbReference type="PROSITE" id="PS50893"/>
    </source>
</evidence>
<evidence type="ECO:0000256" key="7">
    <source>
        <dbReference type="ARBA" id="ARBA00023136"/>
    </source>
</evidence>
<reference evidence="10 11" key="1">
    <citation type="submission" date="2023-07" db="EMBL/GenBank/DDBJ databases">
        <title>Genomic Encyclopedia of Type Strains, Phase IV (KMG-IV): sequencing the most valuable type-strain genomes for metagenomic binning, comparative biology and taxonomic classification.</title>
        <authorList>
            <person name="Goeker M."/>
        </authorList>
    </citation>
    <scope>NUCLEOTIDE SEQUENCE [LARGE SCALE GENOMIC DNA]</scope>
    <source>
        <strain evidence="10 11">DSM 5896</strain>
    </source>
</reference>
<proteinExistence type="inferred from homology"/>
<evidence type="ECO:0000313" key="11">
    <source>
        <dbReference type="Proteomes" id="UP001237448"/>
    </source>
</evidence>
<dbReference type="NCBIfam" id="TIGR01727">
    <property type="entry name" value="oligo_HPY"/>
    <property type="match status" value="2"/>
</dbReference>
<dbReference type="InterPro" id="IPR050388">
    <property type="entry name" value="ABC_Ni/Peptide_Import"/>
</dbReference>
<dbReference type="Gene3D" id="3.40.50.300">
    <property type="entry name" value="P-loop containing nucleotide triphosphate hydrolases"/>
    <property type="match status" value="2"/>
</dbReference>
<dbReference type="EMBL" id="JAUSVK010000001">
    <property type="protein sequence ID" value="MDQ0392960.1"/>
    <property type="molecule type" value="Genomic_DNA"/>
</dbReference>
<evidence type="ECO:0000256" key="8">
    <source>
        <dbReference type="SAM" id="MobiDB-lite"/>
    </source>
</evidence>
<evidence type="ECO:0000256" key="6">
    <source>
        <dbReference type="ARBA" id="ARBA00022840"/>
    </source>
</evidence>
<feature type="domain" description="ABC transporter" evidence="9">
    <location>
        <begin position="6"/>
        <end position="255"/>
    </location>
</feature>
<evidence type="ECO:0000313" key="10">
    <source>
        <dbReference type="EMBL" id="MDQ0392960.1"/>
    </source>
</evidence>
<dbReference type="Proteomes" id="UP001237448">
    <property type="component" value="Unassembled WGS sequence"/>
</dbReference>
<feature type="region of interest" description="Disordered" evidence="8">
    <location>
        <begin position="669"/>
        <end position="694"/>
    </location>
</feature>
<keyword evidence="11" id="KW-1185">Reference proteome</keyword>
<keyword evidence="4" id="KW-1003">Cell membrane</keyword>
<dbReference type="PROSITE" id="PS50893">
    <property type="entry name" value="ABC_TRANSPORTER_2"/>
    <property type="match status" value="2"/>
</dbReference>
<gene>
    <name evidence="10" type="ORF">J3R73_002752</name>
</gene>
<dbReference type="InterPro" id="IPR003593">
    <property type="entry name" value="AAA+_ATPase"/>
</dbReference>
<dbReference type="Pfam" id="PF08352">
    <property type="entry name" value="oligo_HPY"/>
    <property type="match status" value="2"/>
</dbReference>
<dbReference type="PROSITE" id="PS00211">
    <property type="entry name" value="ABC_TRANSPORTER_1"/>
    <property type="match status" value="2"/>
</dbReference>
<dbReference type="InterPro" id="IPR017871">
    <property type="entry name" value="ABC_transporter-like_CS"/>
</dbReference>
<keyword evidence="3" id="KW-0813">Transport</keyword>
<name>A0ABU0FEC2_9HYPH</name>
<dbReference type="SUPFAM" id="SSF52540">
    <property type="entry name" value="P-loop containing nucleoside triphosphate hydrolases"/>
    <property type="match status" value="2"/>
</dbReference>
<keyword evidence="5" id="KW-0547">Nucleotide-binding</keyword>
<dbReference type="GO" id="GO:0005524">
    <property type="term" value="F:ATP binding"/>
    <property type="evidence" value="ECO:0007669"/>
    <property type="project" value="UniProtKB-KW"/>
</dbReference>
<evidence type="ECO:0000256" key="4">
    <source>
        <dbReference type="ARBA" id="ARBA00022475"/>
    </source>
</evidence>
<keyword evidence="6 10" id="KW-0067">ATP-binding</keyword>
<dbReference type="CDD" id="cd03257">
    <property type="entry name" value="ABC_NikE_OppD_transporters"/>
    <property type="match status" value="2"/>
</dbReference>